<organism evidence="3 4">
    <name type="scientific">Adhaeribacter aerolatus</name>
    <dbReference type="NCBI Taxonomy" id="670289"/>
    <lineage>
        <taxon>Bacteria</taxon>
        <taxon>Pseudomonadati</taxon>
        <taxon>Bacteroidota</taxon>
        <taxon>Cytophagia</taxon>
        <taxon>Cytophagales</taxon>
        <taxon>Hymenobacteraceae</taxon>
        <taxon>Adhaeribacter</taxon>
    </lineage>
</organism>
<reference evidence="3 4" key="1">
    <citation type="submission" date="2019-07" db="EMBL/GenBank/DDBJ databases">
        <title>Whole genome shotgun sequence of Adhaeribacter aerolatus NBRC 106133.</title>
        <authorList>
            <person name="Hosoyama A."/>
            <person name="Uohara A."/>
            <person name="Ohji S."/>
            <person name="Ichikawa N."/>
        </authorList>
    </citation>
    <scope>NUCLEOTIDE SEQUENCE [LARGE SCALE GENOMIC DNA]</scope>
    <source>
        <strain evidence="3 4">NBRC 106133</strain>
    </source>
</reference>
<dbReference type="AlphaFoldDB" id="A0A512B434"/>
<dbReference type="EMBL" id="BJYS01000043">
    <property type="protein sequence ID" value="GEO06728.1"/>
    <property type="molecule type" value="Genomic_DNA"/>
</dbReference>
<dbReference type="InterPro" id="IPR010496">
    <property type="entry name" value="AL/BT2_dom"/>
</dbReference>
<keyword evidence="4" id="KW-1185">Reference proteome</keyword>
<comment type="caution">
    <text evidence="3">The sequence shown here is derived from an EMBL/GenBank/DDBJ whole genome shotgun (WGS) entry which is preliminary data.</text>
</comment>
<dbReference type="Gene3D" id="2.60.120.560">
    <property type="entry name" value="Exo-inulinase, domain 1"/>
    <property type="match status" value="2"/>
</dbReference>
<dbReference type="Proteomes" id="UP000321532">
    <property type="component" value="Unassembled WGS sequence"/>
</dbReference>
<accession>A0A512B434</accession>
<feature type="signal peptide" evidence="1">
    <location>
        <begin position="1"/>
        <end position="20"/>
    </location>
</feature>
<name>A0A512B434_9BACT</name>
<gene>
    <name evidence="3" type="ORF">AAE02nite_43920</name>
</gene>
<feature type="domain" description="3-keto-alpha-glucoside-1,2-lyase/3-keto-2-hydroxy-glucal hydratase" evidence="2">
    <location>
        <begin position="27"/>
        <end position="214"/>
    </location>
</feature>
<dbReference type="GO" id="GO:0016787">
    <property type="term" value="F:hydrolase activity"/>
    <property type="evidence" value="ECO:0007669"/>
    <property type="project" value="InterPro"/>
</dbReference>
<evidence type="ECO:0000256" key="1">
    <source>
        <dbReference type="SAM" id="SignalP"/>
    </source>
</evidence>
<dbReference type="OrthoDB" id="9806233at2"/>
<feature type="chain" id="PRO_5021868336" description="3-keto-alpha-glucoside-1,2-lyase/3-keto-2-hydroxy-glucal hydratase domain-containing protein" evidence="1">
    <location>
        <begin position="21"/>
        <end position="455"/>
    </location>
</feature>
<evidence type="ECO:0000259" key="2">
    <source>
        <dbReference type="Pfam" id="PF06439"/>
    </source>
</evidence>
<evidence type="ECO:0000313" key="4">
    <source>
        <dbReference type="Proteomes" id="UP000321532"/>
    </source>
</evidence>
<dbReference type="RefSeq" id="WP_146903374.1">
    <property type="nucleotide sequence ID" value="NZ_BJYS01000043.1"/>
</dbReference>
<protein>
    <recommendedName>
        <fullName evidence="2">3-keto-alpha-glucoside-1,2-lyase/3-keto-2-hydroxy-glucal hydratase domain-containing protein</fullName>
    </recommendedName>
</protein>
<keyword evidence="1" id="KW-0732">Signal</keyword>
<sequence>MNLKLLFFAGLLLFSFSASAQKKNAGKWQNLFNGKDLSGWKQLNGKARYEVKNGEIVGTTVKGEPNSFLVTEKEYGDFILELELKLEQPMNSGIQFRSLSNPAYMNGRVHGYQMEVDPSDRAWSGGIYDEARRGWLYTLETNPAAKTAFNKTDWNKYRLECIGNTIRTWVNGQPVAHLLDSETAKGFIALQVHSIGKEQKTDGQQIRWRNIRIQTTNLKPSAPTNIPVVNNLPNVLSEQEKKEGYTLLWDGKTTQGWRGAHKTAFPKQGWEIKDGVLSVQKSDGGESTNGGDIVTEKEYGAFELKFDFKLTPGANSGLKYFVTESEQSKGSAIGLEFQLLDDEKHPDAKMGVVGNRTLGSLYDLIPAVKNSQSRRPIGQWNTAILKVFPDGKVEHWLNGQKVTEYTRGTPIYQALVARSKYKDYPNFGMAPKGRILLQDHGDLVSFRSLKIKELN</sequence>
<dbReference type="Pfam" id="PF06439">
    <property type="entry name" value="3keto-disac_hyd"/>
    <property type="match status" value="2"/>
</dbReference>
<feature type="domain" description="3-keto-alpha-glucoside-1,2-lyase/3-keto-2-hydroxy-glucal hydratase" evidence="2">
    <location>
        <begin position="244"/>
        <end position="452"/>
    </location>
</feature>
<proteinExistence type="predicted"/>
<evidence type="ECO:0000313" key="3">
    <source>
        <dbReference type="EMBL" id="GEO06728.1"/>
    </source>
</evidence>